<name>A0A516X9G9_9ACTN</name>
<dbReference type="Pfam" id="PF20466">
    <property type="entry name" value="MmeI_TRD"/>
    <property type="match status" value="1"/>
</dbReference>
<dbReference type="GO" id="GO:0009007">
    <property type="term" value="F:site-specific DNA-methyltransferase (adenine-specific) activity"/>
    <property type="evidence" value="ECO:0007669"/>
    <property type="project" value="UniProtKB-EC"/>
</dbReference>
<feature type="domain" description="MmeI-like target recognition" evidence="7">
    <location>
        <begin position="654"/>
        <end position="858"/>
    </location>
</feature>
<evidence type="ECO:0000259" key="7">
    <source>
        <dbReference type="Pfam" id="PF20466"/>
    </source>
</evidence>
<evidence type="ECO:0000256" key="3">
    <source>
        <dbReference type="ARBA" id="ARBA00022679"/>
    </source>
</evidence>
<organism evidence="10 11">
    <name type="scientific">Tomitella fengzijianii</name>
    <dbReference type="NCBI Taxonomy" id="2597660"/>
    <lineage>
        <taxon>Bacteria</taxon>
        <taxon>Bacillati</taxon>
        <taxon>Actinomycetota</taxon>
        <taxon>Actinomycetes</taxon>
        <taxon>Mycobacteriales</taxon>
        <taxon>Tomitella</taxon>
    </lineage>
</organism>
<dbReference type="PANTHER" id="PTHR33841">
    <property type="entry name" value="DNA METHYLTRANSFERASE YEEA-RELATED"/>
    <property type="match status" value="1"/>
</dbReference>
<dbReference type="GO" id="GO:0032259">
    <property type="term" value="P:methylation"/>
    <property type="evidence" value="ECO:0007669"/>
    <property type="project" value="UniProtKB-KW"/>
</dbReference>
<dbReference type="InterPro" id="IPR046819">
    <property type="entry name" value="MmeI_hel"/>
</dbReference>
<dbReference type="InterPro" id="IPR050953">
    <property type="entry name" value="N4_N6_ade-DNA_methylase"/>
</dbReference>
<evidence type="ECO:0000259" key="8">
    <source>
        <dbReference type="Pfam" id="PF20467"/>
    </source>
</evidence>
<dbReference type="InterPro" id="IPR046816">
    <property type="entry name" value="MmeI_Mtase"/>
</dbReference>
<dbReference type="Proteomes" id="UP000317344">
    <property type="component" value="Chromosome"/>
</dbReference>
<dbReference type="EMBL" id="CP041765">
    <property type="protein sequence ID" value="QDQ99321.1"/>
    <property type="molecule type" value="Genomic_DNA"/>
</dbReference>
<dbReference type="Gene3D" id="3.40.50.150">
    <property type="entry name" value="Vaccinia Virus protein VP39"/>
    <property type="match status" value="1"/>
</dbReference>
<dbReference type="Pfam" id="PF20467">
    <property type="entry name" value="MmeI_C"/>
    <property type="match status" value="1"/>
</dbReference>
<dbReference type="InterPro" id="IPR046818">
    <property type="entry name" value="MmeI_C"/>
</dbReference>
<evidence type="ECO:0000256" key="4">
    <source>
        <dbReference type="ARBA" id="ARBA00047942"/>
    </source>
</evidence>
<dbReference type="KEGG" id="toy:FO059_12560"/>
<gene>
    <name evidence="10" type="ORF">FO059_12560</name>
</gene>
<evidence type="ECO:0000256" key="2">
    <source>
        <dbReference type="ARBA" id="ARBA00022603"/>
    </source>
</evidence>
<dbReference type="Pfam" id="PF20465">
    <property type="entry name" value="MmeI_hel"/>
    <property type="match status" value="1"/>
</dbReference>
<dbReference type="InterPro" id="IPR046820">
    <property type="entry name" value="MmeI_TRD"/>
</dbReference>
<dbReference type="InterPro" id="IPR046817">
    <property type="entry name" value="MmeI_N"/>
</dbReference>
<sequence>MSRGTMIANLNGFAKRWRENIDSWDNVQRGHSESSSAQTFWSDLLRQFGVIPERMTIFEADARRASTGNTGSMDVFWSSVFLGEAKSVGKDLDAAYHQALDYLAGGSVKQHEWPKYIVVTDFERIRIDRLGDQPWTAEFGIDDIAEHVDQLTFLAGHETVSKKEEADASIEAARIMAQLYEAMTGIDADAPVADDAATDADDEDDAIEQASIFLTRLLFLLYGDDAGLWRDDLFYDYVLNYTQDDGADLGPKLHALFDTLNTPANKRSPRLGNMLAQFPYVNGSLFTADNRVEYFDAAMREALLDACRFRWTRISPAVFGSMFQLVKSKEARRAAGEHYTSETNILKTIGPLFLDDLRGEADRLIRNKSTRVSELKAFRDQLATHLFIDPACGCGNFLVVAYRELRRIETDIIVEIRHREGQAGASLDATLETKLTIGQFHGIELNWWPAKIAETAMFLVDQQANRELAKAIGQAPERLPITITAHIHHTNALQADWNELIPAAAGATYVFGNPPFIGQYTKTAEQTADMRKVWGTDYDGYLDFVTGWHAQALHLYADGRPGEFGYVTTNSITQGQPVPALFGPIQREGWRIKYAHRTFAWDSEAPGKAAVHCVIVGFTRDRGAQQRLWDYPVVNGDPVRQQVSTGINAYLVDGPWVLVAKRLSPLSTEIARARFGSKPVGTALIIEPSEKPEVNADPVARKYVRPFRMGMELVNGLDRWCLWMATDDFDPADLRRSKVLNTRVASVRAMRESSAKRATQESAATSHLFQENHQPNTDYVGIPAVVSQTRPYYTVAHLSSDVIAGNKVYTIPDPDGLQFAFLSSAMLITWQRAVGGRLKSDLSFSNTVVWNTFPVPELTDDIRQRIVKAGQGVLDARDQHPGRSLADHYNPLAMDPALVKAHDALDRVVDRAFGAPRKLTGERQRLELLFQNYQDLTRDS</sequence>
<feature type="domain" description="MmeI-like N-terminal" evidence="5">
    <location>
        <begin position="14"/>
        <end position="183"/>
    </location>
</feature>
<evidence type="ECO:0000313" key="10">
    <source>
        <dbReference type="EMBL" id="QDQ99321.1"/>
    </source>
</evidence>
<reference evidence="10 11" key="1">
    <citation type="submission" date="2019-07" db="EMBL/GenBank/DDBJ databases">
        <title>Tomitella cavernea sp. nov., an actinomycete isolated from soil.</title>
        <authorList>
            <person name="Cheng J."/>
        </authorList>
    </citation>
    <scope>NUCLEOTIDE SEQUENCE [LARGE SCALE GENOMIC DNA]</scope>
    <source>
        <strain evidence="10 11">HY188</strain>
    </source>
</reference>
<dbReference type="PANTHER" id="PTHR33841:SF1">
    <property type="entry name" value="DNA METHYLTRANSFERASE A"/>
    <property type="match status" value="1"/>
</dbReference>
<keyword evidence="3 10" id="KW-0808">Transferase</keyword>
<evidence type="ECO:0000259" key="6">
    <source>
        <dbReference type="Pfam" id="PF20465"/>
    </source>
</evidence>
<reference evidence="10 11" key="2">
    <citation type="submission" date="2019-07" db="EMBL/GenBank/DDBJ databases">
        <authorList>
            <person name="Huang Y."/>
        </authorList>
    </citation>
    <scope>NUCLEOTIDE SEQUENCE [LARGE SCALE GENOMIC DNA]</scope>
    <source>
        <strain evidence="10 11">HY188</strain>
    </source>
</reference>
<evidence type="ECO:0000313" key="11">
    <source>
        <dbReference type="Proteomes" id="UP000317344"/>
    </source>
</evidence>
<dbReference type="AlphaFoldDB" id="A0A516X9G9"/>
<dbReference type="RefSeq" id="WP_143910725.1">
    <property type="nucleotide sequence ID" value="NZ_CP041765.1"/>
</dbReference>
<dbReference type="EC" id="2.1.1.72" evidence="1"/>
<feature type="domain" description="MmeI-like helicase spacer" evidence="6">
    <location>
        <begin position="209"/>
        <end position="286"/>
    </location>
</feature>
<keyword evidence="2 10" id="KW-0489">Methyltransferase</keyword>
<dbReference type="Pfam" id="PF20473">
    <property type="entry name" value="MmeI_Mtase"/>
    <property type="match status" value="1"/>
</dbReference>
<feature type="domain" description="MmeI-like DNA-methyltransferase" evidence="9">
    <location>
        <begin position="369"/>
        <end position="629"/>
    </location>
</feature>
<dbReference type="SUPFAM" id="SSF53335">
    <property type="entry name" value="S-adenosyl-L-methionine-dependent methyltransferases"/>
    <property type="match status" value="1"/>
</dbReference>
<accession>A0A516X9G9</accession>
<comment type="catalytic activity">
    <reaction evidence="4">
        <text>a 2'-deoxyadenosine in DNA + S-adenosyl-L-methionine = an N(6)-methyl-2'-deoxyadenosine in DNA + S-adenosyl-L-homocysteine + H(+)</text>
        <dbReference type="Rhea" id="RHEA:15197"/>
        <dbReference type="Rhea" id="RHEA-COMP:12418"/>
        <dbReference type="Rhea" id="RHEA-COMP:12419"/>
        <dbReference type="ChEBI" id="CHEBI:15378"/>
        <dbReference type="ChEBI" id="CHEBI:57856"/>
        <dbReference type="ChEBI" id="CHEBI:59789"/>
        <dbReference type="ChEBI" id="CHEBI:90615"/>
        <dbReference type="ChEBI" id="CHEBI:90616"/>
        <dbReference type="EC" id="2.1.1.72"/>
    </reaction>
</comment>
<dbReference type="Pfam" id="PF20464">
    <property type="entry name" value="MmeI_N"/>
    <property type="match status" value="1"/>
</dbReference>
<keyword evidence="11" id="KW-1185">Reference proteome</keyword>
<evidence type="ECO:0000259" key="5">
    <source>
        <dbReference type="Pfam" id="PF20464"/>
    </source>
</evidence>
<dbReference type="REBASE" id="355167">
    <property type="entry name" value="TspHY188ORF12560P"/>
</dbReference>
<dbReference type="InterPro" id="IPR029063">
    <property type="entry name" value="SAM-dependent_MTases_sf"/>
</dbReference>
<feature type="domain" description="MmeI-like C-terminal" evidence="8">
    <location>
        <begin position="860"/>
        <end position="938"/>
    </location>
</feature>
<proteinExistence type="predicted"/>
<evidence type="ECO:0000259" key="9">
    <source>
        <dbReference type="Pfam" id="PF20473"/>
    </source>
</evidence>
<protein>
    <recommendedName>
        <fullName evidence="1">site-specific DNA-methyltransferase (adenine-specific)</fullName>
        <ecNumber evidence="1">2.1.1.72</ecNumber>
    </recommendedName>
</protein>
<evidence type="ECO:0000256" key="1">
    <source>
        <dbReference type="ARBA" id="ARBA00011900"/>
    </source>
</evidence>
<dbReference type="OrthoDB" id="4280289at2"/>